<accession>A0ABT8SC18</accession>
<protein>
    <submittedName>
        <fullName evidence="1">Uncharacterized protein</fullName>
    </submittedName>
</protein>
<dbReference type="EMBL" id="JAUKVY010000027">
    <property type="protein sequence ID" value="MDO1536378.1"/>
    <property type="molecule type" value="Genomic_DNA"/>
</dbReference>
<reference evidence="1" key="1">
    <citation type="submission" date="2023-06" db="EMBL/GenBank/DDBJ databases">
        <authorList>
            <person name="Jiang Y."/>
            <person name="Liu Q."/>
        </authorList>
    </citation>
    <scope>NUCLEOTIDE SEQUENCE</scope>
    <source>
        <strain evidence="1">CGMCC 1.12090</strain>
    </source>
</reference>
<dbReference type="RefSeq" id="WP_301814406.1">
    <property type="nucleotide sequence ID" value="NZ_JAUJZH010000027.1"/>
</dbReference>
<name>A0ABT8SC18_9BURK</name>
<gene>
    <name evidence="1" type="ORF">Q2T77_29245</name>
</gene>
<keyword evidence="2" id="KW-1185">Reference proteome</keyword>
<evidence type="ECO:0000313" key="1">
    <source>
        <dbReference type="EMBL" id="MDO1536378.1"/>
    </source>
</evidence>
<organism evidence="1 2">
    <name type="scientific">Variovorax ginsengisoli</name>
    <dbReference type="NCBI Taxonomy" id="363844"/>
    <lineage>
        <taxon>Bacteria</taxon>
        <taxon>Pseudomonadati</taxon>
        <taxon>Pseudomonadota</taxon>
        <taxon>Betaproteobacteria</taxon>
        <taxon>Burkholderiales</taxon>
        <taxon>Comamonadaceae</taxon>
        <taxon>Variovorax</taxon>
    </lineage>
</organism>
<proteinExistence type="predicted"/>
<sequence length="170" mass="19154">MKPCVGWDNPVVLDDIELYHFATEGERKLAASLIRSSIEDMVLLQKVQRGERFLNRNIAVEELEVGRDWVASNKGILSFEECCNICAPDMDWRSVQQAILMDPEAALHRIRTQNSTIVDNEVALPQTEEEIARGDDPVTTGRLAMGLMQMIQGDLEFGPEEEASYRPMAC</sequence>
<comment type="caution">
    <text evidence="1">The sequence shown here is derived from an EMBL/GenBank/DDBJ whole genome shotgun (WGS) entry which is preliminary data.</text>
</comment>
<dbReference type="Proteomes" id="UP001169027">
    <property type="component" value="Unassembled WGS sequence"/>
</dbReference>
<evidence type="ECO:0000313" key="2">
    <source>
        <dbReference type="Proteomes" id="UP001169027"/>
    </source>
</evidence>